<proteinExistence type="predicted"/>
<dbReference type="AlphaFoldDB" id="A0A1Y4VFM9"/>
<organism evidence="1 2">
    <name type="scientific">Bacteroides xylanisolvens</name>
    <dbReference type="NCBI Taxonomy" id="371601"/>
    <lineage>
        <taxon>Bacteria</taxon>
        <taxon>Pseudomonadati</taxon>
        <taxon>Bacteroidota</taxon>
        <taxon>Bacteroidia</taxon>
        <taxon>Bacteroidales</taxon>
        <taxon>Bacteroidaceae</taxon>
        <taxon>Bacteroides</taxon>
    </lineage>
</organism>
<reference evidence="2" key="1">
    <citation type="submission" date="2017-04" db="EMBL/GenBank/DDBJ databases">
        <title>Function of individual gut microbiota members based on whole genome sequencing of pure cultures obtained from chicken caecum.</title>
        <authorList>
            <person name="Medvecky M."/>
            <person name="Cejkova D."/>
            <person name="Polansky O."/>
            <person name="Karasova D."/>
            <person name="Kubasova T."/>
            <person name="Cizek A."/>
            <person name="Rychlik I."/>
        </authorList>
    </citation>
    <scope>NUCLEOTIDE SEQUENCE [LARGE SCALE GENOMIC DNA]</scope>
    <source>
        <strain evidence="2">An109</strain>
    </source>
</reference>
<dbReference type="Proteomes" id="UP000196036">
    <property type="component" value="Unassembled WGS sequence"/>
</dbReference>
<dbReference type="EMBL" id="NFLW01000021">
    <property type="protein sequence ID" value="OUQ67944.1"/>
    <property type="molecule type" value="Genomic_DNA"/>
</dbReference>
<comment type="caution">
    <text evidence="1">The sequence shown here is derived from an EMBL/GenBank/DDBJ whole genome shotgun (WGS) entry which is preliminary data.</text>
</comment>
<gene>
    <name evidence="1" type="ORF">B5E52_11570</name>
</gene>
<evidence type="ECO:0000313" key="1">
    <source>
        <dbReference type="EMBL" id="OUQ67944.1"/>
    </source>
</evidence>
<sequence>MKDELYINGKDAYITWGISMDSTSLSFLMTPSANKAYLENESRLDHGKRVTVTNPVMDTRDLTLQLHLTADTEEQFFQRYRSFCEELTKGRLEIATKYQPDLVYRTIYLSCSQFSQFMRGIGKFTLKLNEPNPNDRAV</sequence>
<evidence type="ECO:0000313" key="2">
    <source>
        <dbReference type="Proteomes" id="UP000196036"/>
    </source>
</evidence>
<name>A0A1Y4VFM9_9BACE</name>
<accession>A0A1Y4VFM9</accession>
<dbReference type="RefSeq" id="WP_087318281.1">
    <property type="nucleotide sequence ID" value="NZ_JAASHA010000010.1"/>
</dbReference>
<protein>
    <submittedName>
        <fullName evidence="1">Uncharacterized protein</fullName>
    </submittedName>
</protein>